<gene>
    <name evidence="1" type="ORF">H7F53_10915</name>
</gene>
<comment type="caution">
    <text evidence="1">The sequence shown here is derived from an EMBL/GenBank/DDBJ whole genome shotgun (WGS) entry which is preliminary data.</text>
</comment>
<evidence type="ECO:0000313" key="1">
    <source>
        <dbReference type="EMBL" id="MBC2669655.1"/>
    </source>
</evidence>
<evidence type="ECO:0000313" key="2">
    <source>
        <dbReference type="Proteomes" id="UP000551327"/>
    </source>
</evidence>
<dbReference type="RefSeq" id="WP_185679512.1">
    <property type="nucleotide sequence ID" value="NZ_JACLAX010000009.1"/>
</dbReference>
<protein>
    <submittedName>
        <fullName evidence="1">Uncharacterized protein</fullName>
    </submittedName>
</protein>
<sequence length="176" mass="18175">MATRATAKASAFEPPLIRNTTTGKLTALAEMDAGDLMPFLSAAQMETIAARFPAYQAGAAAEFEATRVSIVAQAVAADPECQGKADVALGFLADENLAGVNGEGLVRLIKAAASPLLAEEARHAEDRAFMREMLAQSRNSTIDAGNGGAAAPQDAVARGWKRAADQANARFGLGEG</sequence>
<proteinExistence type="predicted"/>
<name>A0A7X1FZ49_9SPHN</name>
<reference evidence="1 2" key="1">
    <citation type="submission" date="2020-08" db="EMBL/GenBank/DDBJ databases">
        <title>The genome sequence of type strain Novosphingobium piscinae KCTC 42194.</title>
        <authorList>
            <person name="Liu Y."/>
        </authorList>
    </citation>
    <scope>NUCLEOTIDE SEQUENCE [LARGE SCALE GENOMIC DNA]</scope>
    <source>
        <strain evidence="1 2">KCTC 42194</strain>
    </source>
</reference>
<accession>A0A7X1FZ49</accession>
<keyword evidence="2" id="KW-1185">Reference proteome</keyword>
<dbReference type="AlphaFoldDB" id="A0A7X1FZ49"/>
<organism evidence="1 2">
    <name type="scientific">Novosphingobium piscinae</name>
    <dbReference type="NCBI Taxonomy" id="1507448"/>
    <lineage>
        <taxon>Bacteria</taxon>
        <taxon>Pseudomonadati</taxon>
        <taxon>Pseudomonadota</taxon>
        <taxon>Alphaproteobacteria</taxon>
        <taxon>Sphingomonadales</taxon>
        <taxon>Sphingomonadaceae</taxon>
        <taxon>Novosphingobium</taxon>
    </lineage>
</organism>
<dbReference type="Proteomes" id="UP000551327">
    <property type="component" value="Unassembled WGS sequence"/>
</dbReference>
<dbReference type="EMBL" id="JACLAX010000009">
    <property type="protein sequence ID" value="MBC2669655.1"/>
    <property type="molecule type" value="Genomic_DNA"/>
</dbReference>